<gene>
    <name evidence="1" type="ORF">OGX73_05040</name>
</gene>
<dbReference type="AlphaFoldDB" id="A0AAW6UFF8"/>
<protein>
    <submittedName>
        <fullName evidence="1">Uncharacterized protein</fullName>
    </submittedName>
</protein>
<reference evidence="1" key="1">
    <citation type="submission" date="2022-10" db="EMBL/GenBank/DDBJ databases">
        <title>Bacterial isolates recovered from the One Health project in Brazil.</title>
        <authorList>
            <person name="Valiatti T.B."/>
            <person name="Santos F."/>
            <person name="Cayo R."/>
            <person name="Gales A.C."/>
        </authorList>
    </citation>
    <scope>NUCLEOTIDE SEQUENCE</scope>
    <source>
        <strain evidence="1">PVR188</strain>
    </source>
</reference>
<name>A0AAW6UFF8_PRORE</name>
<evidence type="ECO:0000313" key="2">
    <source>
        <dbReference type="Proteomes" id="UP001159001"/>
    </source>
</evidence>
<sequence length="63" mass="7208">MKLSERQIKTLGYVKLNYGPLCNKRTINSLAKKGLIQWHTSNPWIVTELGIEELNNNHAVGHH</sequence>
<evidence type="ECO:0000313" key="1">
    <source>
        <dbReference type="EMBL" id="MDI9091985.1"/>
    </source>
</evidence>
<accession>A0AAW6UFF8</accession>
<comment type="caution">
    <text evidence="1">The sequence shown here is derived from an EMBL/GenBank/DDBJ whole genome shotgun (WGS) entry which is preliminary data.</text>
</comment>
<proteinExistence type="predicted"/>
<organism evidence="1 2">
    <name type="scientific">Providencia rettgeri</name>
    <dbReference type="NCBI Taxonomy" id="587"/>
    <lineage>
        <taxon>Bacteria</taxon>
        <taxon>Pseudomonadati</taxon>
        <taxon>Pseudomonadota</taxon>
        <taxon>Gammaproteobacteria</taxon>
        <taxon>Enterobacterales</taxon>
        <taxon>Morganellaceae</taxon>
        <taxon>Providencia</taxon>
    </lineage>
</organism>
<dbReference type="Proteomes" id="UP001159001">
    <property type="component" value="Unassembled WGS sequence"/>
</dbReference>
<dbReference type="EMBL" id="JAOWIN010000002">
    <property type="protein sequence ID" value="MDI9091985.1"/>
    <property type="molecule type" value="Genomic_DNA"/>
</dbReference>